<dbReference type="OrthoDB" id="6475849at2759"/>
<gene>
    <name evidence="1" type="ORF">F7725_017945</name>
</gene>
<name>A0A7J5XT03_DISMA</name>
<evidence type="ECO:0000313" key="2">
    <source>
        <dbReference type="Proteomes" id="UP000518266"/>
    </source>
</evidence>
<proteinExistence type="predicted"/>
<dbReference type="EMBL" id="JAAKFY010000021">
    <property type="protein sequence ID" value="KAF3839228.1"/>
    <property type="molecule type" value="Genomic_DNA"/>
</dbReference>
<sequence>MFGAICQSHQFSSVTSSSSPWECLSLLSSILAIPVSSQSDTVLAVEGVCGVWGHYLTVTEGAAFSLSAAQQQELWLQYSALKITLQLNCDSDPYHEFMPLESSFLITVICAESDLCPAGLQCPNQTQQHSLHTC</sequence>
<dbReference type="Proteomes" id="UP000518266">
    <property type="component" value="Unassembled WGS sequence"/>
</dbReference>
<evidence type="ECO:0000313" key="1">
    <source>
        <dbReference type="EMBL" id="KAF3839228.1"/>
    </source>
</evidence>
<keyword evidence="2" id="KW-1185">Reference proteome</keyword>
<protein>
    <submittedName>
        <fullName evidence="1">Uncharacterized protein</fullName>
    </submittedName>
</protein>
<comment type="caution">
    <text evidence="1">The sequence shown here is derived from an EMBL/GenBank/DDBJ whole genome shotgun (WGS) entry which is preliminary data.</text>
</comment>
<organism evidence="1 2">
    <name type="scientific">Dissostichus mawsoni</name>
    <name type="common">Antarctic cod</name>
    <dbReference type="NCBI Taxonomy" id="36200"/>
    <lineage>
        <taxon>Eukaryota</taxon>
        <taxon>Metazoa</taxon>
        <taxon>Chordata</taxon>
        <taxon>Craniata</taxon>
        <taxon>Vertebrata</taxon>
        <taxon>Euteleostomi</taxon>
        <taxon>Actinopterygii</taxon>
        <taxon>Neopterygii</taxon>
        <taxon>Teleostei</taxon>
        <taxon>Neoteleostei</taxon>
        <taxon>Acanthomorphata</taxon>
        <taxon>Eupercaria</taxon>
        <taxon>Perciformes</taxon>
        <taxon>Notothenioidei</taxon>
        <taxon>Nototheniidae</taxon>
        <taxon>Dissostichus</taxon>
    </lineage>
</organism>
<reference evidence="1 2" key="1">
    <citation type="submission" date="2020-03" db="EMBL/GenBank/DDBJ databases">
        <title>Dissostichus mawsoni Genome sequencing and assembly.</title>
        <authorList>
            <person name="Park H."/>
        </authorList>
    </citation>
    <scope>NUCLEOTIDE SEQUENCE [LARGE SCALE GENOMIC DNA]</scope>
    <source>
        <strain evidence="1">DM0001</strain>
        <tissue evidence="1">Muscle</tissue>
    </source>
</reference>
<dbReference type="AlphaFoldDB" id="A0A7J5XT03"/>
<accession>A0A7J5XT03</accession>